<geneLocation type="plasmid" evidence="2 3">
    <name>pAmyja1</name>
</geneLocation>
<dbReference type="EMBL" id="CP008954">
    <property type="protein sequence ID" value="AIG81347.1"/>
    <property type="molecule type" value="Genomic_DNA"/>
</dbReference>
<gene>
    <name evidence="2" type="ORF">AJAP_42900</name>
</gene>
<sequence length="447" mass="49308">MTATLDAPGSTPTGAGTSLDKATAELERLLKLVPTETPTGAVPWPMVLVEGEEKAGKSWLLAEFTGSEKVGRAFWLEFGFEGTAQQYGAVPGANYQVVNFTNLADFMERLAWLRHVGKAALAAGEKPILVCIDSMSGEWKALGALAKWRARQSKKNRAILRQDPNAEINAGPNYWNPVIDKHYEILNLLAAIPGIVVYTARGRDVSAIGDDGNPTGDKVWSTQAQKDLSFDSTAILRVRRGTRGRRAKVEVVGCRSVFAGIQSEDEAVEPPKDRNPLEWLIFDYMKCDPAKAYSREVRRDGADEDREEESRRLAERDARAQGDGRPPQNRQQAQQRPQRPPAAPAQTSADTQGKPVTEMTGEQLLVAIKAGLEYLEVRDLENQIRVLADVVKHPVENPNLLTMEDRRLILTTLREYSALEKDQRQEIIAAAIEQAIQGEDDAEEGAS</sequence>
<dbReference type="HOGENOM" id="CLU_043781_0_0_11"/>
<evidence type="ECO:0000256" key="1">
    <source>
        <dbReference type="SAM" id="MobiDB-lite"/>
    </source>
</evidence>
<feature type="region of interest" description="Disordered" evidence="1">
    <location>
        <begin position="295"/>
        <end position="356"/>
    </location>
</feature>
<name>A0A075V4Q7_9PSEU</name>
<proteinExistence type="predicted"/>
<feature type="compositionally biased region" description="Basic and acidic residues" evidence="1">
    <location>
        <begin position="308"/>
        <end position="322"/>
    </location>
</feature>
<feature type="compositionally biased region" description="Low complexity" evidence="1">
    <location>
        <begin position="325"/>
        <end position="337"/>
    </location>
</feature>
<evidence type="ECO:0000313" key="3">
    <source>
        <dbReference type="Proteomes" id="UP000028492"/>
    </source>
</evidence>
<organism evidence="2 3">
    <name type="scientific">Amycolatopsis japonica</name>
    <dbReference type="NCBI Taxonomy" id="208439"/>
    <lineage>
        <taxon>Bacteria</taxon>
        <taxon>Bacillati</taxon>
        <taxon>Actinomycetota</taxon>
        <taxon>Actinomycetes</taxon>
        <taxon>Pseudonocardiales</taxon>
        <taxon>Pseudonocardiaceae</taxon>
        <taxon>Amycolatopsis</taxon>
        <taxon>Amycolatopsis japonica group</taxon>
    </lineage>
</organism>
<keyword evidence="3" id="KW-1185">Reference proteome</keyword>
<dbReference type="AlphaFoldDB" id="A0A075V4Q7"/>
<accession>A0A075V4Q7</accession>
<dbReference type="KEGG" id="aja:AJAP_42900"/>
<reference evidence="2 3" key="1">
    <citation type="journal article" date="2014" name="J. Biotechnol.">
        <title>Complete genome sequence of the actinobacterium Amycolatopsis japonica MG417-CF17(T) (=DSM 44213T) producing (S,S)-N,N'-ethylenediaminedisuccinic acid.</title>
        <authorList>
            <person name="Stegmann E."/>
            <person name="Albersmeier A."/>
            <person name="Spohn M."/>
            <person name="Gert H."/>
            <person name="Weber T."/>
            <person name="Wohlleben W."/>
            <person name="Kalinowski J."/>
            <person name="Ruckert C."/>
        </authorList>
    </citation>
    <scope>NUCLEOTIDE SEQUENCE [LARGE SCALE GENOMIC DNA]</scope>
    <source>
        <strain evidence="3">MG417-CF17 (DSM 44213)</strain>
        <plasmid evidence="2">pAmyja1</plasmid>
    </source>
</reference>
<evidence type="ECO:0000313" key="2">
    <source>
        <dbReference type="EMBL" id="AIG81347.1"/>
    </source>
</evidence>
<dbReference type="eggNOG" id="ENOG502ZAVF">
    <property type="taxonomic scope" value="Bacteria"/>
</dbReference>
<dbReference type="RefSeq" id="WP_051972910.1">
    <property type="nucleotide sequence ID" value="NZ_CP008954.1"/>
</dbReference>
<dbReference type="Proteomes" id="UP000028492">
    <property type="component" value="Plasmid pAmyja1"/>
</dbReference>
<protein>
    <submittedName>
        <fullName evidence="2">Uncharacterized protein</fullName>
    </submittedName>
</protein>
<keyword evidence="2" id="KW-0614">Plasmid</keyword>